<feature type="coiled-coil region" evidence="6">
    <location>
        <begin position="37"/>
        <end position="74"/>
    </location>
</feature>
<name>A0A8K0GV81_9ROSA</name>
<evidence type="ECO:0000256" key="4">
    <source>
        <dbReference type="ARBA" id="ARBA00022833"/>
    </source>
</evidence>
<evidence type="ECO:0000256" key="5">
    <source>
        <dbReference type="ARBA" id="ARBA00023242"/>
    </source>
</evidence>
<feature type="compositionally biased region" description="Polar residues" evidence="7">
    <location>
        <begin position="167"/>
        <end position="181"/>
    </location>
</feature>
<sequence length="253" mass="28546">MTEYWVSQGNKWCDFCKIYISNNPSSIRNHELGQRHKDNVSKRLADMRKEKTAKEKEEKEAVRVLEQIEAKAKRSYQKDIANFKEIRDSHARALDIQDGQEEWEHESSSGYYYNKNNGFYYDPNSGFYYSDALGKWVTQEEAQATPQFSSNSGHKKSIMQKPASASELGSVTESKSATKGQNGPRPGTVVSSSLNPMRSVKGAQSSVAVGKRKRQDGKPKAVSSEEAAALKAREAAKKRVEEREKSLLGLYRH</sequence>
<reference evidence="9" key="1">
    <citation type="submission" date="2020-03" db="EMBL/GenBank/DDBJ databases">
        <title>A high-quality chromosome-level genome assembly of a woody plant with both climbing and erect habits, Rhamnella rubrinervis.</title>
        <authorList>
            <person name="Lu Z."/>
            <person name="Yang Y."/>
            <person name="Zhu X."/>
            <person name="Sun Y."/>
        </authorList>
    </citation>
    <scope>NUCLEOTIDE SEQUENCE</scope>
    <source>
        <strain evidence="9">BYM</strain>
        <tissue evidence="9">Leaf</tissue>
    </source>
</reference>
<dbReference type="GO" id="GO:0000398">
    <property type="term" value="P:mRNA splicing, via spliceosome"/>
    <property type="evidence" value="ECO:0007669"/>
    <property type="project" value="InterPro"/>
</dbReference>
<dbReference type="GO" id="GO:0071011">
    <property type="term" value="C:precatalytic spliceosome"/>
    <property type="evidence" value="ECO:0007669"/>
    <property type="project" value="TreeGrafter"/>
</dbReference>
<proteinExistence type="predicted"/>
<dbReference type="Gene3D" id="3.30.160.60">
    <property type="entry name" value="Classic Zinc Finger"/>
    <property type="match status" value="1"/>
</dbReference>
<dbReference type="InterPro" id="IPR013085">
    <property type="entry name" value="U1-CZ_Znf_C2H2"/>
</dbReference>
<evidence type="ECO:0000313" key="10">
    <source>
        <dbReference type="Proteomes" id="UP000796880"/>
    </source>
</evidence>
<comment type="subcellular location">
    <subcellularLocation>
        <location evidence="1">Nucleus</location>
    </subcellularLocation>
</comment>
<dbReference type="GO" id="GO:0003723">
    <property type="term" value="F:RNA binding"/>
    <property type="evidence" value="ECO:0007669"/>
    <property type="project" value="TreeGrafter"/>
</dbReference>
<dbReference type="Proteomes" id="UP000796880">
    <property type="component" value="Unassembled WGS sequence"/>
</dbReference>
<accession>A0A8K0GV81</accession>
<keyword evidence="2" id="KW-0479">Metal-binding</keyword>
<evidence type="ECO:0000256" key="3">
    <source>
        <dbReference type="ARBA" id="ARBA00022771"/>
    </source>
</evidence>
<dbReference type="PANTHER" id="PTHR13173">
    <property type="entry name" value="WW DOMAIN BINDING PROTEIN 4"/>
    <property type="match status" value="1"/>
</dbReference>
<evidence type="ECO:0000256" key="7">
    <source>
        <dbReference type="SAM" id="MobiDB-lite"/>
    </source>
</evidence>
<dbReference type="InterPro" id="IPR000690">
    <property type="entry name" value="Matrin/U1-C_Znf_C2H2"/>
</dbReference>
<evidence type="ECO:0000256" key="1">
    <source>
        <dbReference type="ARBA" id="ARBA00004123"/>
    </source>
</evidence>
<dbReference type="PANTHER" id="PTHR13173:SF10">
    <property type="entry name" value="WW DOMAIN-BINDING PROTEIN 4"/>
    <property type="match status" value="1"/>
</dbReference>
<evidence type="ECO:0000256" key="2">
    <source>
        <dbReference type="ARBA" id="ARBA00022723"/>
    </source>
</evidence>
<dbReference type="SMART" id="SM00451">
    <property type="entry name" value="ZnF_U1"/>
    <property type="match status" value="1"/>
</dbReference>
<comment type="caution">
    <text evidence="9">The sequence shown here is derived from an EMBL/GenBank/DDBJ whole genome shotgun (WGS) entry which is preliminary data.</text>
</comment>
<protein>
    <recommendedName>
        <fullName evidence="8">Matrin-type domain-containing protein</fullName>
    </recommendedName>
</protein>
<evidence type="ECO:0000256" key="6">
    <source>
        <dbReference type="SAM" id="Coils"/>
    </source>
</evidence>
<dbReference type="EMBL" id="VOIH02000010">
    <property type="protein sequence ID" value="KAF3435370.1"/>
    <property type="molecule type" value="Genomic_DNA"/>
</dbReference>
<feature type="compositionally biased region" description="Polar residues" evidence="7">
    <location>
        <begin position="189"/>
        <end position="207"/>
    </location>
</feature>
<organism evidence="9 10">
    <name type="scientific">Rhamnella rubrinervis</name>
    <dbReference type="NCBI Taxonomy" id="2594499"/>
    <lineage>
        <taxon>Eukaryota</taxon>
        <taxon>Viridiplantae</taxon>
        <taxon>Streptophyta</taxon>
        <taxon>Embryophyta</taxon>
        <taxon>Tracheophyta</taxon>
        <taxon>Spermatophyta</taxon>
        <taxon>Magnoliopsida</taxon>
        <taxon>eudicotyledons</taxon>
        <taxon>Gunneridae</taxon>
        <taxon>Pentapetalae</taxon>
        <taxon>rosids</taxon>
        <taxon>fabids</taxon>
        <taxon>Rosales</taxon>
        <taxon>Rhamnaceae</taxon>
        <taxon>rhamnoid group</taxon>
        <taxon>Rhamneae</taxon>
        <taxon>Rhamnella</taxon>
    </lineage>
</organism>
<keyword evidence="4" id="KW-0862">Zinc</keyword>
<keyword evidence="6" id="KW-0175">Coiled coil</keyword>
<feature type="region of interest" description="Disordered" evidence="7">
    <location>
        <begin position="145"/>
        <end position="228"/>
    </location>
</feature>
<dbReference type="SUPFAM" id="SSF57667">
    <property type="entry name" value="beta-beta-alpha zinc fingers"/>
    <property type="match status" value="1"/>
</dbReference>
<keyword evidence="5" id="KW-0539">Nucleus</keyword>
<dbReference type="InterPro" id="IPR036236">
    <property type="entry name" value="Znf_C2H2_sf"/>
</dbReference>
<dbReference type="Pfam" id="PF17780">
    <property type="entry name" value="OCRE"/>
    <property type="match status" value="1"/>
</dbReference>
<dbReference type="GO" id="GO:0008270">
    <property type="term" value="F:zinc ion binding"/>
    <property type="evidence" value="ECO:0007669"/>
    <property type="project" value="UniProtKB-KW"/>
</dbReference>
<keyword evidence="3" id="KW-0863">Zinc-finger</keyword>
<keyword evidence="10" id="KW-1185">Reference proteome</keyword>
<dbReference type="OrthoDB" id="191651at2759"/>
<evidence type="ECO:0000313" key="9">
    <source>
        <dbReference type="EMBL" id="KAF3435370.1"/>
    </source>
</evidence>
<evidence type="ECO:0000259" key="8">
    <source>
        <dbReference type="PROSITE" id="PS50171"/>
    </source>
</evidence>
<feature type="domain" description="Matrin-type" evidence="8">
    <location>
        <begin position="11"/>
        <end position="42"/>
    </location>
</feature>
<dbReference type="InterPro" id="IPR040023">
    <property type="entry name" value="WBP4"/>
</dbReference>
<gene>
    <name evidence="9" type="ORF">FNV43_RR22459</name>
</gene>
<dbReference type="InterPro" id="IPR003604">
    <property type="entry name" value="Matrin/U1-like-C_Znf_C2H2"/>
</dbReference>
<dbReference type="Pfam" id="PF06220">
    <property type="entry name" value="zf-U1"/>
    <property type="match status" value="1"/>
</dbReference>
<dbReference type="PROSITE" id="PS50171">
    <property type="entry name" value="ZF_MATRIN"/>
    <property type="match status" value="1"/>
</dbReference>
<dbReference type="AlphaFoldDB" id="A0A8K0GV81"/>
<dbReference type="InterPro" id="IPR041591">
    <property type="entry name" value="OCRE"/>
</dbReference>